<dbReference type="GO" id="GO:0046872">
    <property type="term" value="F:metal ion binding"/>
    <property type="evidence" value="ECO:0007669"/>
    <property type="project" value="UniProtKB-KW"/>
</dbReference>
<reference evidence="9 10" key="1">
    <citation type="submission" date="2019-09" db="EMBL/GenBank/DDBJ databases">
        <authorList>
            <person name="Feng G."/>
        </authorList>
    </citation>
    <scope>NUCLEOTIDE SEQUENCE [LARGE SCALE GENOMIC DNA]</scope>
    <source>
        <strain evidence="8 9">KACC 19283</strain>
        <strain evidence="7 10">KACC 19284</strain>
    </source>
</reference>
<evidence type="ECO:0000256" key="3">
    <source>
        <dbReference type="ARBA" id="ARBA00022801"/>
    </source>
</evidence>
<dbReference type="EMBL" id="VYQA01000001">
    <property type="protein sequence ID" value="KAA9033833.1"/>
    <property type="molecule type" value="Genomic_DNA"/>
</dbReference>
<comment type="cofactor">
    <cofactor evidence="1">
        <name>Zn(2+)</name>
        <dbReference type="ChEBI" id="CHEBI:29105"/>
    </cofactor>
</comment>
<dbReference type="SUPFAM" id="SSF56281">
    <property type="entry name" value="Metallo-hydrolase/oxidoreductase"/>
    <property type="match status" value="1"/>
</dbReference>
<dbReference type="InterPro" id="IPR001279">
    <property type="entry name" value="Metallo-B-lactamas"/>
</dbReference>
<comment type="caution">
    <text evidence="8">The sequence shown here is derived from an EMBL/GenBank/DDBJ whole genome shotgun (WGS) entry which is preliminary data.</text>
</comment>
<evidence type="ECO:0000313" key="8">
    <source>
        <dbReference type="EMBL" id="KAA9033833.1"/>
    </source>
</evidence>
<organism evidence="8 9">
    <name type="scientific">Sphingobium limneticum</name>
    <dbReference type="NCBI Taxonomy" id="1007511"/>
    <lineage>
        <taxon>Bacteria</taxon>
        <taxon>Pseudomonadati</taxon>
        <taxon>Pseudomonadota</taxon>
        <taxon>Alphaproteobacteria</taxon>
        <taxon>Sphingomonadales</taxon>
        <taxon>Sphingomonadaceae</taxon>
        <taxon>Sphingobium</taxon>
    </lineage>
</organism>
<feature type="signal peptide" evidence="5">
    <location>
        <begin position="1"/>
        <end position="19"/>
    </location>
</feature>
<evidence type="ECO:0000256" key="5">
    <source>
        <dbReference type="SAM" id="SignalP"/>
    </source>
</evidence>
<keyword evidence="3 8" id="KW-0378">Hydrolase</keyword>
<dbReference type="Proteomes" id="UP000326364">
    <property type="component" value="Unassembled WGS sequence"/>
</dbReference>
<dbReference type="PANTHER" id="PTHR46233:SF3">
    <property type="entry name" value="HYDROXYACYLGLUTATHIONE HYDROLASE GLOC"/>
    <property type="match status" value="1"/>
</dbReference>
<accession>A0A5J5IAM7</accession>
<keyword evidence="10" id="KW-1185">Reference proteome</keyword>
<keyword evidence="5" id="KW-0732">Signal</keyword>
<evidence type="ECO:0000313" key="9">
    <source>
        <dbReference type="Proteomes" id="UP000325933"/>
    </source>
</evidence>
<feature type="domain" description="Metallo-beta-lactamase" evidence="6">
    <location>
        <begin position="86"/>
        <end position="275"/>
    </location>
</feature>
<protein>
    <submittedName>
        <fullName evidence="8">MBL fold metallo-hydrolase</fullName>
    </submittedName>
</protein>
<evidence type="ECO:0000256" key="4">
    <source>
        <dbReference type="ARBA" id="ARBA00022833"/>
    </source>
</evidence>
<gene>
    <name evidence="8" type="ORF">F4U95_01910</name>
    <name evidence="7" type="ORF">F4U96_01910</name>
</gene>
<evidence type="ECO:0000259" key="6">
    <source>
        <dbReference type="SMART" id="SM00849"/>
    </source>
</evidence>
<evidence type="ECO:0000256" key="1">
    <source>
        <dbReference type="ARBA" id="ARBA00001947"/>
    </source>
</evidence>
<dbReference type="Gene3D" id="3.60.15.10">
    <property type="entry name" value="Ribonuclease Z/Hydroxyacylglutathione hydrolase-like"/>
    <property type="match status" value="1"/>
</dbReference>
<evidence type="ECO:0000313" key="10">
    <source>
        <dbReference type="Proteomes" id="UP000326364"/>
    </source>
</evidence>
<sequence>MYRSIIPIACALLAATAGAQSVSDTPAALAEAAKARAIAGEDLKAPLFLCEPHGGGVVRRALETDSKQWLEPTKLFDNLFYIGNGFVGVFVLKTSEGLILFDAAQSETEAREHLIPGLQKLGLDPTTIRYVIVTHGHYDHFGGSAWLQKTYGARVAISAADWTLIENTPADAIERSGTQLPKRDIVIGDGQAITLGDTKVALYVTPGHTPGAVSAIVPVRSNGKVHNLSLLGSTAFPASIEPTEKVGGLKAYDSSVLRFAKISRAASAQGVLNTHIFADGTRARIEAIAAAPDRANPFLQGPQFVGRYYQILHHCLRAAQLRPQADNVWLPK</sequence>
<dbReference type="Pfam" id="PF00753">
    <property type="entry name" value="Lactamase_B"/>
    <property type="match status" value="1"/>
</dbReference>
<name>A0A5J5IAM7_9SPHN</name>
<dbReference type="InterPro" id="IPR036866">
    <property type="entry name" value="RibonucZ/Hydroxyglut_hydro"/>
</dbReference>
<dbReference type="RefSeq" id="WP_120253293.1">
    <property type="nucleotide sequence ID" value="NZ_VYPZ01000001.1"/>
</dbReference>
<dbReference type="EMBL" id="VYQB01000001">
    <property type="protein sequence ID" value="KAA9021471.1"/>
    <property type="molecule type" value="Genomic_DNA"/>
</dbReference>
<evidence type="ECO:0000313" key="7">
    <source>
        <dbReference type="EMBL" id="KAA9021471.1"/>
    </source>
</evidence>
<dbReference type="InterPro" id="IPR051453">
    <property type="entry name" value="MBL_Glyoxalase_II"/>
</dbReference>
<evidence type="ECO:0000256" key="2">
    <source>
        <dbReference type="ARBA" id="ARBA00022723"/>
    </source>
</evidence>
<dbReference type="PANTHER" id="PTHR46233">
    <property type="entry name" value="HYDROXYACYLGLUTATHIONE HYDROLASE GLOC"/>
    <property type="match status" value="1"/>
</dbReference>
<dbReference type="AlphaFoldDB" id="A0A5J5IAM7"/>
<proteinExistence type="predicted"/>
<keyword evidence="4" id="KW-0862">Zinc</keyword>
<feature type="chain" id="PRO_5023895937" evidence="5">
    <location>
        <begin position="20"/>
        <end position="332"/>
    </location>
</feature>
<dbReference type="SMART" id="SM00849">
    <property type="entry name" value="Lactamase_B"/>
    <property type="match status" value="1"/>
</dbReference>
<dbReference type="Proteomes" id="UP000325933">
    <property type="component" value="Unassembled WGS sequence"/>
</dbReference>
<dbReference type="GO" id="GO:0016787">
    <property type="term" value="F:hydrolase activity"/>
    <property type="evidence" value="ECO:0007669"/>
    <property type="project" value="UniProtKB-KW"/>
</dbReference>
<keyword evidence="2" id="KW-0479">Metal-binding</keyword>